<evidence type="ECO:0000256" key="1">
    <source>
        <dbReference type="SAM" id="MobiDB-lite"/>
    </source>
</evidence>
<comment type="caution">
    <text evidence="2">The sequence shown here is derived from an EMBL/GenBank/DDBJ whole genome shotgun (WGS) entry which is preliminary data.</text>
</comment>
<feature type="non-terminal residue" evidence="2">
    <location>
        <position position="36"/>
    </location>
</feature>
<reference evidence="2 3" key="1">
    <citation type="journal article" date="2018" name="Front. Plant Sci.">
        <title>Red Clover (Trifolium pratense) and Zigzag Clover (T. medium) - A Picture of Genomic Similarities and Differences.</title>
        <authorList>
            <person name="Dluhosova J."/>
            <person name="Istvanek J."/>
            <person name="Nedelnik J."/>
            <person name="Repkova J."/>
        </authorList>
    </citation>
    <scope>NUCLEOTIDE SEQUENCE [LARGE SCALE GENOMIC DNA]</scope>
    <source>
        <strain evidence="3">cv. 10/8</strain>
        <tissue evidence="2">Leaf</tissue>
    </source>
</reference>
<accession>A0A392V8P6</accession>
<dbReference type="EMBL" id="LXQA011095756">
    <property type="protein sequence ID" value="MCI84644.1"/>
    <property type="molecule type" value="Genomic_DNA"/>
</dbReference>
<sequence>MSEASSSGSVNGGQGNPQNKGYQNDTLNPYFMHPNE</sequence>
<proteinExistence type="predicted"/>
<keyword evidence="3" id="KW-1185">Reference proteome</keyword>
<name>A0A392V8P6_9FABA</name>
<dbReference type="Proteomes" id="UP000265520">
    <property type="component" value="Unassembled WGS sequence"/>
</dbReference>
<protein>
    <submittedName>
        <fullName evidence="2">Uncharacterized protein</fullName>
    </submittedName>
</protein>
<evidence type="ECO:0000313" key="2">
    <source>
        <dbReference type="EMBL" id="MCI84644.1"/>
    </source>
</evidence>
<dbReference type="AlphaFoldDB" id="A0A392V8P6"/>
<evidence type="ECO:0000313" key="3">
    <source>
        <dbReference type="Proteomes" id="UP000265520"/>
    </source>
</evidence>
<organism evidence="2 3">
    <name type="scientific">Trifolium medium</name>
    <dbReference type="NCBI Taxonomy" id="97028"/>
    <lineage>
        <taxon>Eukaryota</taxon>
        <taxon>Viridiplantae</taxon>
        <taxon>Streptophyta</taxon>
        <taxon>Embryophyta</taxon>
        <taxon>Tracheophyta</taxon>
        <taxon>Spermatophyta</taxon>
        <taxon>Magnoliopsida</taxon>
        <taxon>eudicotyledons</taxon>
        <taxon>Gunneridae</taxon>
        <taxon>Pentapetalae</taxon>
        <taxon>rosids</taxon>
        <taxon>fabids</taxon>
        <taxon>Fabales</taxon>
        <taxon>Fabaceae</taxon>
        <taxon>Papilionoideae</taxon>
        <taxon>50 kb inversion clade</taxon>
        <taxon>NPAAA clade</taxon>
        <taxon>Hologalegina</taxon>
        <taxon>IRL clade</taxon>
        <taxon>Trifolieae</taxon>
        <taxon>Trifolium</taxon>
    </lineage>
</organism>
<feature type="region of interest" description="Disordered" evidence="1">
    <location>
        <begin position="1"/>
        <end position="36"/>
    </location>
</feature>